<feature type="region of interest" description="Disordered" evidence="4">
    <location>
        <begin position="5358"/>
        <end position="5380"/>
    </location>
</feature>
<protein>
    <submittedName>
        <fullName evidence="8">von Willebrand factor d and egf domain-containing protein</fullName>
    </submittedName>
</protein>
<proteinExistence type="predicted"/>
<evidence type="ECO:0000259" key="6">
    <source>
        <dbReference type="PROSITE" id="PS50026"/>
    </source>
</evidence>
<dbReference type="Proteomes" id="UP000735302">
    <property type="component" value="Unassembled WGS sequence"/>
</dbReference>
<reference evidence="8 9" key="1">
    <citation type="journal article" date="2021" name="Elife">
        <title>Chloroplast acquisition without the gene transfer in kleptoplastic sea slugs, Plakobranchus ocellatus.</title>
        <authorList>
            <person name="Maeda T."/>
            <person name="Takahashi S."/>
            <person name="Yoshida T."/>
            <person name="Shimamura S."/>
            <person name="Takaki Y."/>
            <person name="Nagai Y."/>
            <person name="Toyoda A."/>
            <person name="Suzuki Y."/>
            <person name="Arimoto A."/>
            <person name="Ishii H."/>
            <person name="Satoh N."/>
            <person name="Nishiyama T."/>
            <person name="Hasebe M."/>
            <person name="Maruyama T."/>
            <person name="Minagawa J."/>
            <person name="Obokata J."/>
            <person name="Shigenobu S."/>
        </authorList>
    </citation>
    <scope>NUCLEOTIDE SEQUENCE [LARGE SCALE GENOMIC DNA]</scope>
</reference>
<dbReference type="Pfam" id="PF26129">
    <property type="entry name" value="Vwde"/>
    <property type="match status" value="5"/>
</dbReference>
<accession>A0AAV3Y0Y6</accession>
<dbReference type="PROSITE" id="PS50026">
    <property type="entry name" value="EGF_3"/>
    <property type="match status" value="1"/>
</dbReference>
<feature type="domain" description="EGF-like" evidence="6">
    <location>
        <begin position="717"/>
        <end position="749"/>
    </location>
</feature>
<keyword evidence="5" id="KW-0812">Transmembrane</keyword>
<gene>
    <name evidence="8" type="ORF">PoB_000215900</name>
</gene>
<dbReference type="SUPFAM" id="SSF49899">
    <property type="entry name" value="Concanavalin A-like lectins/glucanases"/>
    <property type="match status" value="2"/>
</dbReference>
<dbReference type="Gene3D" id="2.60.120.260">
    <property type="entry name" value="Galactose-binding domain-like"/>
    <property type="match status" value="2"/>
</dbReference>
<dbReference type="PANTHER" id="PTHR14949:SF54">
    <property type="entry name" value="VWFD DOMAIN-CONTAINING PROTEIN"/>
    <property type="match status" value="1"/>
</dbReference>
<keyword evidence="5" id="KW-1133">Transmembrane helix</keyword>
<dbReference type="Pfam" id="PF00094">
    <property type="entry name" value="VWD"/>
    <property type="match status" value="5"/>
</dbReference>
<dbReference type="Pfam" id="PF23106">
    <property type="entry name" value="EGF_Teneurin"/>
    <property type="match status" value="1"/>
</dbReference>
<keyword evidence="1" id="KW-0732">Signal</keyword>
<evidence type="ECO:0000313" key="8">
    <source>
        <dbReference type="EMBL" id="GFN75653.1"/>
    </source>
</evidence>
<feature type="domain" description="VWFD" evidence="7">
    <location>
        <begin position="1402"/>
        <end position="1590"/>
    </location>
</feature>
<dbReference type="Gene3D" id="2.10.25.10">
    <property type="entry name" value="Laminin"/>
    <property type="match status" value="1"/>
</dbReference>
<organism evidence="8 9">
    <name type="scientific">Plakobranchus ocellatus</name>
    <dbReference type="NCBI Taxonomy" id="259542"/>
    <lineage>
        <taxon>Eukaryota</taxon>
        <taxon>Metazoa</taxon>
        <taxon>Spiralia</taxon>
        <taxon>Lophotrochozoa</taxon>
        <taxon>Mollusca</taxon>
        <taxon>Gastropoda</taxon>
        <taxon>Heterobranchia</taxon>
        <taxon>Euthyneura</taxon>
        <taxon>Panpulmonata</taxon>
        <taxon>Sacoglossa</taxon>
        <taxon>Placobranchoidea</taxon>
        <taxon>Plakobranchidae</taxon>
        <taxon>Plakobranchus</taxon>
    </lineage>
</organism>
<keyword evidence="2 3" id="KW-1015">Disulfide bond</keyword>
<dbReference type="GO" id="GO:0005102">
    <property type="term" value="F:signaling receptor binding"/>
    <property type="evidence" value="ECO:0007669"/>
    <property type="project" value="TreeGrafter"/>
</dbReference>
<feature type="compositionally biased region" description="Low complexity" evidence="4">
    <location>
        <begin position="4640"/>
        <end position="4750"/>
    </location>
</feature>
<dbReference type="InterPro" id="IPR058727">
    <property type="entry name" value="Helical_Vwde"/>
</dbReference>
<feature type="disulfide bond" evidence="3">
    <location>
        <begin position="721"/>
        <end position="731"/>
    </location>
</feature>
<feature type="compositionally biased region" description="Low complexity" evidence="4">
    <location>
        <begin position="5689"/>
        <end position="5699"/>
    </location>
</feature>
<dbReference type="PROSITE" id="PS01186">
    <property type="entry name" value="EGF_2"/>
    <property type="match status" value="1"/>
</dbReference>
<feature type="domain" description="VWFD" evidence="7">
    <location>
        <begin position="351"/>
        <end position="550"/>
    </location>
</feature>
<evidence type="ECO:0000256" key="1">
    <source>
        <dbReference type="ARBA" id="ARBA00022729"/>
    </source>
</evidence>
<dbReference type="PROSITE" id="PS51233">
    <property type="entry name" value="VWFD"/>
    <property type="match status" value="5"/>
</dbReference>
<dbReference type="PROSITE" id="PS00022">
    <property type="entry name" value="EGF_1"/>
    <property type="match status" value="2"/>
</dbReference>
<comment type="caution">
    <text evidence="8">The sequence shown here is derived from an EMBL/GenBank/DDBJ whole genome shotgun (WGS) entry which is preliminary data.</text>
</comment>
<keyword evidence="3" id="KW-0245">EGF-like domain</keyword>
<dbReference type="InterPro" id="IPR001846">
    <property type="entry name" value="VWF_type-D"/>
</dbReference>
<evidence type="ECO:0000256" key="2">
    <source>
        <dbReference type="ARBA" id="ARBA00023157"/>
    </source>
</evidence>
<feature type="compositionally biased region" description="Low complexity" evidence="4">
    <location>
        <begin position="4782"/>
        <end position="4856"/>
    </location>
</feature>
<feature type="domain" description="VWFD" evidence="7">
    <location>
        <begin position="2394"/>
        <end position="2585"/>
    </location>
</feature>
<evidence type="ECO:0000313" key="9">
    <source>
        <dbReference type="Proteomes" id="UP000735302"/>
    </source>
</evidence>
<name>A0AAV3Y0Y6_9GAST</name>
<feature type="domain" description="VWFD" evidence="7">
    <location>
        <begin position="3430"/>
        <end position="3614"/>
    </location>
</feature>
<dbReference type="InterPro" id="IPR050969">
    <property type="entry name" value="Dev_Signal_Modulators"/>
</dbReference>
<sequence length="5795" mass="632660">FITAELSWSNTLGLAGSWNGQNFEKSSYSSLDESMQMGPTNLIIGSLQPPDALSCHVGIVFGSLVIFSAPKPVLDVFGVITELPKLPSPPVITVDYQAESNSSVFECVFENLGRGDTEYTVEWKIDQKIIKTLVLNSTGRMDVLNEDEFFQANGTLDSQVSCSVKACYVYDCEELSGPWFVTTYVISVQVKEKSVTLVEGNGPSSINIQTSVPPNLLCGQAGYAKLTAAVVVGEFDGPRTCDSGALLRQVVVGSEVLTVLDDDTNNSSDVRGSIMGGGLAENSSNQCNQALDIWTWKQGLAIPLYATVDMVKDGDRKGIVSVSVAVQCITGMEILVNTSVQVEVKDKDLGSQCSVVNDPHITTFDGLYLDSFKEGEFILYAHDSLPQAVHAFFRDCNRNIAACTCAVAVKVEDDVVLLDRCGAEKTNTPTFKPLTVKIIRNGEINPGLRIHEYDQGNQYNVILPSGTTVIVENDKRSIGEKPTFVNVWISASASDFGKTKGLCGTFDDDTGNDVVNQEGEDVSVPGILQNRFTEEWRVNSRDTIYSGSCELDESEATDDEYCSCVAEDDPMCGPDQYFVNCRKQAALANSASKFYEDITSELAVAAEEPEFCFDPSVSVTIFQFDIFYTFDDSRLRWPTPSGVDRDDAYRICRETVFNSSVSVAGCNSSINVDVEGAIESCVTDIKITDDISWALSMVSNIRVRCVTQLTLLVDFPDVKLCPSDCNFRGVCLSFSVCLCSPGFAGFDCSIDLTVPPSLVEIVGGPLCDTRQDDSGCTSVTVLGYPFAEALLPRKPKCHARPLLVTPSSITVDMNSQKLVIDAVFLSLESVRCDIQMAGSWEIAISNDENDVSNGLRFISYDSNCMVCTENGCSLRNDVCLIDGVCYENGDINSRNCSLFCNTDVSNTTWTLISAEEIIPLVRRYTINAVDDDVLFTPSANFSLFGAPQLGALNDGGKAIVFDGVSQYMRTPSLNGSDACLGDINRCPQGITISLQLAIYTYKDDSYIFSCGADNRDTTGISAWYRNNKLNVRVRTFDKEWKVRASYRKSTYSNRFVSIEISWSSDQGLYLLIDGAEADSDMKYIKKTNTVSGPGYCNFAKPIRDNDFANLAIGDLSVVFASKQLVDCFNLDFEIPKFEERPQLSVSVDSNTTAAQLSCSFSKLDLSNVTYSVDFYFSRHQTLLSSTPVMEGNSMVAYLLDPAIPTLNFDEEIWCTVSSVLLAEDGNFITGPSRDSNKLVAEVKIVTKKLAVFEGQTGNIEIQTSMPPRLFCPVGDRDNDCQIDISAKLLKEKPEIKCPASRGGLEITQLVFPLGNMASIGSGTGASTERACLYSIMTVVNQQGRWEAGVTIQVLGAVDQIKDGDQERYIELKATIVASGLEFSSAILGQVEVKVKDRDRIRKRCKSTGDPHHRTFDGKKFDNYKEGEFVLYRHSFLPYEVRSFQRSCNKKAACNCGVAVRSGDDIVMIDGCKNLNRQSVKTKIFTNGELSQGTTAEYNKRNGRYKITLPTGMIVRGKIRASRKRTYHVMDIYIQASAFDFDNAMGLCGTFDNDRSNDFMTLKGNLVRDTDEFLLSWRVDPSESYYSGICAISTTAMVTSNSCNCLAEIEPICSAFTAMQTCSRTTEIAATNTNTGFSEVFDSCTVAVNPDVFDYDANYTFTLPSWPTESGITKARAEEACRAVLEASITYRVCEELLGQETLDTTLEDCVLDIQILDELEWALTIVVEIELVCVSEVDNSAPTDIGGQGILDNVCPGDCTGNGNCTAGVCTCNTNWLGIACSIPNTEPPLLISISGGQLCDKRLRPCTKIEIYGFDFADTPELTCHIISLTDGSVTRVQGEYVTEQIVDCVFDEQGQYEVAISNNGFNMSNYLFYTCFDSVCDNCTGQSCVPRMDVCRIGDQCYAEGFCQEGEPDLVCWPIYSQTEWTRITVNNVVETRIVFLHINSTHVLTSSGDFLIIGNLNQTTFFTDTWGFKNAIVFGGQGGLSLSSVTTSCLRDLEKCSLGLTISFSVKFMELVEGGYLFSSCGDEPDSAGIAVYYKRERLYFVVSTRSVEWLTYVTTKDAFDIPDKFYDIDISWSAQSGLLIFIDNDMVSQKKMGALRRQIVTTPRECDFLVGLPQTGNSLMKFELIIINIIYAERKIVDNFKIPTGFPKLTEDPTLVISVNDTSGKASLECEFDTLDRFNYYVSFFVNDNRLGTSKNKVLSEDSLPDLMYGSQLHCSVYLCPVEEDICLYSRGEEIESNYISVGFELETTELTIDEGTLGSVKLVSLVPPHLLCPVGERGSCNVRITTSIRAAQEKLCPDGRVIPQAVIMWGQADSSEAFCGVPVSSVRWQKEQIIKIKGVIDSLKDKNEKRVVEISVTVNSTVSSFFITENVGRVKLTIKDNDRAKICGSVNDPHMTTFDGKTYDIYLEGEFILYEHTTLPYAVHAFFVSCNKKAACNCAVAVRVHDDVILMDKCPKGEEDPSNVPFRIILYRNGDLERGFRIYQKRGREYTVYLPNGDIVYTRVQKNRRYINVWVTAAGASVSRTQGLCGTYDGDDSNDLLRSDGLLSNETNDEPNEFSLTWRVEREASIYNGYCDSDGQNAAASSSIYCDCPYDNSRDSSCGPMLDVFQCTRESQDNNNNDAKGRKKGVDITQSLLDASPENPAKCVSTEPPAGFQFNATYIFRPEGQGITLENATDECSRTLSLAVNIRGCDGILGALYENSLEFCIKDYMITGEVGWSVVAVENIRLQCEIKINIDDETWEIDENGVPTLPPVVDNLCPGACSGNGECTRGFCTCFDGFAGGDCSIDVSQPPTLISLSGGLFCDIINDGDCSELTVYGFGFAQSSNLSCRIDEIEINPSGIFENVTTSMQQITSAVYVREEIVNCPRGMFKVLEISCSNDGTAYSVEKLRRVTFNSLCETCDDTGCVNRTDVCVIDNICYEEGFVNFEDPTLRCNLENRFSWTNISAAECSSTRLKFIGISENILITNRLNITVSQSGFTSSLSTSTLSLNGTNEYVELLSPVSSECLFNLSQCDLGLNVEFSLEISEIMDGMVILTSGADKPDGSGIAIWINNMKLYVRISTMTKEWTLTTTEFPVAEMFNIRFSWAEQTGLTLRINDEVIKQQQNYVVRTRNNIKASRSIIIGNANNTDIFGKFTLELSSFNVIYCNEDTVGLLNLSLIVAVLKEDPEIELNIDDGTRRPINMTCNFEAIEPEDQESYEYTVTWFVDDDVVLTEQVINRTSSSITESQLGVLSYGSKIQCEVTGCVQGDCINTKGPSRASEELLVEIKIKEEKIAIFEGDDKLSVTIISVLPPRVFCPPPSGNATNGQCVITISSYFAKAGNNLQCVNDAPVPQAVIVVEDASEKDKSLYCGATLTDLNWQTGVKVWLAATPDGRSDGNKKIYLECSASLLAYSVTQWTFSIGRVQVNVFDRDLSGECKLTGDPHITPYLGRKFKYNNFLEGEFVVVTNQEADYEVRAFLRRCNGDIASCICAVAVRVQDDVIVVDRCGPKQGDNYKKVPVSIKAYLNGEMTENLNIRQMKKDKIQIIMPQGTRVNVVPGNKYLNLFVRATETDYRKVDGLCGPFDESDGVSIDVSDENIYNRLWRVTEVERSIYSGVCLSSMKVNATKSNNTWWCNCQEGGQVCFNMLETFGCQGQEDRKRGKDITQQVIDSATTQNPPNRCFLTQGGVNFEYSLNYTDELGNWPTPSGITEDEAISQCRRAIEGSPIYGACRNLLDRDEIVEIIDFCAEDVRLSDSFNYTVSAVGTIQQRCQTLIELTANLFSNETVIEPDLLDILYCPSNCSGNGQCLQEECICSPEYIGDDCSQRRDTPPRVDLPVNGICDLRVSPCITVTVVGEGFVDLPELVCYVRQITNTTIEITSNSTYLEVSATFISSEQVICSLPEMGKSYLVVVSNVRNVSVISASIVFIAYDSVCYDCTIGGCNLKSDVCLVDDQCYGSGFANLLGEEPRICNNSVFTVIERSQIVTEYYFFLRVIYELNIVLSDEYNFTIFGEPDLVQLSSDSQRGALQFNGRDQWLEMSNLDMSNCLLNPENCAQGFSLSFDVKLLELAENTYICTNGGDEPDFYGLALLHLAGGRLQVTVSTTDKEWTVRTKASKAVFQNITFSIEISWSLQFGLSLYLDGELAANTTEFYYRQKVVATRPTNTFLVARDLSGQTFTQMIITGWKLVLVCKEIDDAVPELMTTAPPTTVTTELVTNATANFTTEQPSTNFTTEEPSVNATTERPLVNATTEQPLTNVTTEQPITNATSKQTPLNATTEQPVANFTTEQPAVNATTDQPTVNATTESPVTNATTEQAIVNATTEQPNVNATTEQPIVNATTEQPIVNATTESSVTNATTEQVVVNATTEQPTLNATTESPVTNATTEQAVVNATTEQPTVNATTESPVINATTEQAVVNATTEQPTLNATTESPVTNATTEQATVNATTEQPIVNATTESPVTNATTEQAVVNATTEQPTVNATTESPVTNVTTEQAIANATTEQPIVNATTESPVTNATTEQPIVNATTEQPLSNATTEQPVTNATTGQPVVNATSEQPVTNATTEQAVTVTTTEQPTTILTTDQSTIDTSESSTQVTANTTAVVTTEEIINNITDTITTGRTTNTTEIMTTEDPTTKEPTMITTGESTTVTTEEPTTVTTTESTMSTTAEPSTATTEEPTTATTIESTISTTAEPTTATTEEPTTVTTSESTISTTAESTTATTEEPTTVTTSESTISTTAEATTATTEEPTTATIIESTVSTTAETTTAITAELTTVTTSESTISTTAEATTATTEEPTTATISESTVSTTAETTATTEEPTTVTTSESTISTTAEPTTATTEEPTTVTTKSSTSDCIQPDGQAPQMAGDPIVAISVNGNNVDFDCTIQPAENEPGNPVYTLQWLTGSNFTEMLAQSTFIGSSLLSKLTLASLNTAQKQSIVNNGLRCSVVANNPQRCGNAQSEALVFTISAFTVTVTRPSDLILYEGASTSNLVVTFGGDISREIYCLLLYGQTCTISVQARTIQNKINQCIGGGQVPSLVFRSEDGSSPCDSTLASGVSSVSFTMRPASDGIIRPDRVVSVEVLQIDELMGGTTSTQQRDIFDVTVVNRDEAPQALCKVYGDPHIVTFDGSKYDVMFTGEFVLYQHTSLQIQINGFFYQTGSGSSACGFGVRVGNDVIKISKCVVQNKDIFPVTVTMYTRGEFSPRTAVYRNGDGGTYRIYLPSGGKVIINSDTDASMNMFFSPSAIDIGSTQGLCGDFNYNTTNDLIDKSGTIHVLTNPNGDEPNDFSQSWRVEQDESLYFGYQGSNDITVTTYCTCDINGNNACAEFGDAPVCGQETGVDITSILLTDSEYEQEINAQSQSGRRRRQTTNNDDNSFLFQPLDLNTISPTFPTTSGITEQEATDYCNDTLRDLGAYDWCSQLISTEDINADLANCIEDIKRTDSYSFSSAAIQSFQETCQQQAISNPAYWVNSTNGELVLDPVVDSICPADCSGQGSCSNSECTCNSQYTGSDCSVLKVTNPVIETSSSGSICASDLVSICNATTVRGDFLFEGASCQLTPIEVNESGVTAQSQIETVLGLYRSRFHIVCPVPNERSYSIKVITSDGGSSIALAYYLVYNSECTSCDLGVNNTNPTCTVDANKCSIDGVCYNDGDTHATDCLVCDSSRSTTSWSAGSAPSPGCISTTASPSTTPESSDAVEFNSLTVIIVSAGVAGILLIIIIFVTIFLILRQRRRQRSQQGKISSSTSEEDSSYDKVFNGSFGLRTGKSLTFYNPSLQSSFGYDYYDTTS</sequence>
<dbReference type="GO" id="GO:0005576">
    <property type="term" value="C:extracellular region"/>
    <property type="evidence" value="ECO:0007669"/>
    <property type="project" value="TreeGrafter"/>
</dbReference>
<dbReference type="InterPro" id="IPR013320">
    <property type="entry name" value="ConA-like_dom_sf"/>
</dbReference>
<feature type="region of interest" description="Disordered" evidence="4">
    <location>
        <begin position="4782"/>
        <end position="4865"/>
    </location>
</feature>
<dbReference type="SMART" id="SM00216">
    <property type="entry name" value="VWD"/>
    <property type="match status" value="4"/>
</dbReference>
<feature type="region of interest" description="Disordered" evidence="4">
    <location>
        <begin position="4633"/>
        <end position="4750"/>
    </location>
</feature>
<dbReference type="SMART" id="SM00181">
    <property type="entry name" value="EGF"/>
    <property type="match status" value="5"/>
</dbReference>
<evidence type="ECO:0000256" key="5">
    <source>
        <dbReference type="SAM" id="Phobius"/>
    </source>
</evidence>
<evidence type="ECO:0000259" key="7">
    <source>
        <dbReference type="PROSITE" id="PS51233"/>
    </source>
</evidence>
<dbReference type="InterPro" id="IPR000742">
    <property type="entry name" value="EGF"/>
</dbReference>
<evidence type="ECO:0000256" key="3">
    <source>
        <dbReference type="PROSITE-ProRule" id="PRU00076"/>
    </source>
</evidence>
<keyword evidence="9" id="KW-1185">Reference proteome</keyword>
<feature type="disulfide bond" evidence="3">
    <location>
        <begin position="739"/>
        <end position="748"/>
    </location>
</feature>
<keyword evidence="5" id="KW-0472">Membrane</keyword>
<comment type="caution">
    <text evidence="3">Lacks conserved residue(s) required for the propagation of feature annotation.</text>
</comment>
<evidence type="ECO:0000256" key="4">
    <source>
        <dbReference type="SAM" id="MobiDB-lite"/>
    </source>
</evidence>
<feature type="transmembrane region" description="Helical" evidence="5">
    <location>
        <begin position="5709"/>
        <end position="5735"/>
    </location>
</feature>
<feature type="region of interest" description="Disordered" evidence="4">
    <location>
        <begin position="4224"/>
        <end position="4274"/>
    </location>
</feature>
<feature type="non-terminal residue" evidence="8">
    <location>
        <position position="1"/>
    </location>
</feature>
<feature type="domain" description="VWFD" evidence="7">
    <location>
        <begin position="5118"/>
        <end position="5303"/>
    </location>
</feature>
<dbReference type="EMBL" id="BLXT01000290">
    <property type="protein sequence ID" value="GFN75653.1"/>
    <property type="molecule type" value="Genomic_DNA"/>
</dbReference>
<feature type="region of interest" description="Disordered" evidence="4">
    <location>
        <begin position="5676"/>
        <end position="5699"/>
    </location>
</feature>
<dbReference type="PANTHER" id="PTHR14949">
    <property type="entry name" value="EGF-LIKE-DOMAIN, MULTIPLE 7, 8"/>
    <property type="match status" value="1"/>
</dbReference>
<dbReference type="GO" id="GO:0009986">
    <property type="term" value="C:cell surface"/>
    <property type="evidence" value="ECO:0007669"/>
    <property type="project" value="TreeGrafter"/>
</dbReference>